<evidence type="ECO:0000313" key="1">
    <source>
        <dbReference type="EMBL" id="VEL23523.1"/>
    </source>
</evidence>
<gene>
    <name evidence="1" type="ORF">PXEA_LOCUS16963</name>
</gene>
<dbReference type="Proteomes" id="UP000784294">
    <property type="component" value="Unassembled WGS sequence"/>
</dbReference>
<dbReference type="EMBL" id="CAAALY010062415">
    <property type="protein sequence ID" value="VEL23523.1"/>
    <property type="molecule type" value="Genomic_DNA"/>
</dbReference>
<evidence type="ECO:0000313" key="2">
    <source>
        <dbReference type="Proteomes" id="UP000784294"/>
    </source>
</evidence>
<name>A0A3S5AM27_9PLAT</name>
<reference evidence="1" key="1">
    <citation type="submission" date="2018-11" db="EMBL/GenBank/DDBJ databases">
        <authorList>
            <consortium name="Pathogen Informatics"/>
        </authorList>
    </citation>
    <scope>NUCLEOTIDE SEQUENCE</scope>
</reference>
<accession>A0A3S5AM27</accession>
<organism evidence="1 2">
    <name type="scientific">Protopolystoma xenopodis</name>
    <dbReference type="NCBI Taxonomy" id="117903"/>
    <lineage>
        <taxon>Eukaryota</taxon>
        <taxon>Metazoa</taxon>
        <taxon>Spiralia</taxon>
        <taxon>Lophotrochozoa</taxon>
        <taxon>Platyhelminthes</taxon>
        <taxon>Monogenea</taxon>
        <taxon>Polyopisthocotylea</taxon>
        <taxon>Polystomatidea</taxon>
        <taxon>Polystomatidae</taxon>
        <taxon>Protopolystoma</taxon>
    </lineage>
</organism>
<keyword evidence="2" id="KW-1185">Reference proteome</keyword>
<comment type="caution">
    <text evidence="1">The sequence shown here is derived from an EMBL/GenBank/DDBJ whole genome shotgun (WGS) entry which is preliminary data.</text>
</comment>
<proteinExistence type="predicted"/>
<protein>
    <submittedName>
        <fullName evidence="1">Uncharacterized protein</fullName>
    </submittedName>
</protein>
<dbReference type="AlphaFoldDB" id="A0A3S5AM27"/>
<sequence length="130" mass="15477">MPVEPRFIHTSYCKKTTESSLSPELEAVFSRIRKQQSAYMDRSEEYPSGDDFECKKQFTKHDNGLSYRKELVDVHRSTEFIDHSNFSRMQQLRFQEPFSEVPDEWLWKHRALRRVASAVSPGRKQSYQIK</sequence>